<feature type="domain" description="VOC" evidence="1">
    <location>
        <begin position="3"/>
        <end position="126"/>
    </location>
</feature>
<proteinExistence type="predicted"/>
<dbReference type="EMBL" id="RQZG01000003">
    <property type="protein sequence ID" value="RRD06301.1"/>
    <property type="molecule type" value="Genomic_DNA"/>
</dbReference>
<dbReference type="RefSeq" id="WP_124843187.1">
    <property type="nucleotide sequence ID" value="NZ_JAUNKP010000032.1"/>
</dbReference>
<dbReference type="Proteomes" id="UP000280819">
    <property type="component" value="Unassembled WGS sequence"/>
</dbReference>
<gene>
    <name evidence="2" type="ORF">EII34_04065</name>
</gene>
<dbReference type="OrthoDB" id="9798430at2"/>
<dbReference type="InterPro" id="IPR037523">
    <property type="entry name" value="VOC_core"/>
</dbReference>
<dbReference type="Gene3D" id="3.10.180.10">
    <property type="entry name" value="2,3-Dihydroxybiphenyl 1,2-Dioxygenase, domain 1"/>
    <property type="match status" value="1"/>
</dbReference>
<organism evidence="2 3">
    <name type="scientific">Arachnia propionica</name>
    <dbReference type="NCBI Taxonomy" id="1750"/>
    <lineage>
        <taxon>Bacteria</taxon>
        <taxon>Bacillati</taxon>
        <taxon>Actinomycetota</taxon>
        <taxon>Actinomycetes</taxon>
        <taxon>Propionibacteriales</taxon>
        <taxon>Propionibacteriaceae</taxon>
        <taxon>Arachnia</taxon>
    </lineage>
</organism>
<dbReference type="PROSITE" id="PS51819">
    <property type="entry name" value="VOC"/>
    <property type="match status" value="1"/>
</dbReference>
<dbReference type="InterPro" id="IPR029068">
    <property type="entry name" value="Glyas_Bleomycin-R_OHBP_Dase"/>
</dbReference>
<evidence type="ECO:0000313" key="2">
    <source>
        <dbReference type="EMBL" id="RRD06301.1"/>
    </source>
</evidence>
<dbReference type="AlphaFoldDB" id="A0A3P1TA45"/>
<sequence length="127" mass="13723">MTSFAAVSVVTHDMAAAIDFYSCLGLRLASGGPTDDHVEFDGEGVRLMLDTETLISQLDPTWRRPTGGHAIALAFQCSAPAEVDALFEALTTLGAKAKQQPWNAFWGQRYASVLDMDGNQVDLFCPL</sequence>
<comment type="caution">
    <text evidence="2">The sequence shown here is derived from an EMBL/GenBank/DDBJ whole genome shotgun (WGS) entry which is preliminary data.</text>
</comment>
<protein>
    <submittedName>
        <fullName evidence="2">Glyoxalase</fullName>
    </submittedName>
</protein>
<dbReference type="PANTHER" id="PTHR36503:SF3">
    <property type="entry name" value="BLR0126 PROTEIN"/>
    <property type="match status" value="1"/>
</dbReference>
<reference evidence="2 3" key="1">
    <citation type="submission" date="2018-11" db="EMBL/GenBank/DDBJ databases">
        <title>Genomes From Bacteria Associated with the Canine Oral Cavity: a Test Case for Automated Genome-Based Taxonomic Assignment.</title>
        <authorList>
            <person name="Coil D.A."/>
            <person name="Jospin G."/>
            <person name="Darling A.E."/>
            <person name="Wallis C."/>
            <person name="Davis I.J."/>
            <person name="Harris S."/>
            <person name="Eisen J.A."/>
            <person name="Holcombe L.J."/>
            <person name="O'Flynn C."/>
        </authorList>
    </citation>
    <scope>NUCLEOTIDE SEQUENCE [LARGE SCALE GENOMIC DNA]</scope>
    <source>
        <strain evidence="2 3">OH887_COT-365</strain>
    </source>
</reference>
<evidence type="ECO:0000259" key="1">
    <source>
        <dbReference type="PROSITE" id="PS51819"/>
    </source>
</evidence>
<dbReference type="Pfam" id="PF00903">
    <property type="entry name" value="Glyoxalase"/>
    <property type="match status" value="1"/>
</dbReference>
<evidence type="ECO:0000313" key="3">
    <source>
        <dbReference type="Proteomes" id="UP000280819"/>
    </source>
</evidence>
<dbReference type="PANTHER" id="PTHR36503">
    <property type="entry name" value="BLR2520 PROTEIN"/>
    <property type="match status" value="1"/>
</dbReference>
<accession>A0A3P1TA45</accession>
<name>A0A3P1TA45_9ACTN</name>
<dbReference type="SUPFAM" id="SSF54593">
    <property type="entry name" value="Glyoxalase/Bleomycin resistance protein/Dihydroxybiphenyl dioxygenase"/>
    <property type="match status" value="1"/>
</dbReference>
<dbReference type="InterPro" id="IPR004360">
    <property type="entry name" value="Glyas_Fos-R_dOase_dom"/>
</dbReference>